<organism evidence="2 3">
    <name type="scientific">Kyrpidia spormannii</name>
    <dbReference type="NCBI Taxonomy" id="2055160"/>
    <lineage>
        <taxon>Bacteria</taxon>
        <taxon>Bacillati</taxon>
        <taxon>Bacillota</taxon>
        <taxon>Bacilli</taxon>
        <taxon>Bacillales</taxon>
        <taxon>Alicyclobacillaceae</taxon>
        <taxon>Kyrpidia</taxon>
    </lineage>
</organism>
<dbReference type="EMBL" id="LR792683">
    <property type="protein sequence ID" value="CAB3390276.1"/>
    <property type="molecule type" value="Genomic_DNA"/>
</dbReference>
<dbReference type="GO" id="GO:0016740">
    <property type="term" value="F:transferase activity"/>
    <property type="evidence" value="ECO:0007669"/>
    <property type="project" value="UniProtKB-KW"/>
</dbReference>
<feature type="domain" description="Putative mannosyltransferase YkcA/B-like C-terminal" evidence="1">
    <location>
        <begin position="109"/>
        <end position="149"/>
    </location>
</feature>
<proteinExistence type="predicted"/>
<evidence type="ECO:0000313" key="3">
    <source>
        <dbReference type="Proteomes" id="UP000502196"/>
    </source>
</evidence>
<dbReference type="Proteomes" id="UP000502196">
    <property type="component" value="Chromosome"/>
</dbReference>
<gene>
    <name evidence="2" type="ORF">COOX1_0327</name>
</gene>
<reference evidence="2 3" key="1">
    <citation type="submission" date="2020-04" db="EMBL/GenBank/DDBJ databases">
        <authorList>
            <person name="Hogendoorn C."/>
        </authorList>
    </citation>
    <scope>NUCLEOTIDE SEQUENCE [LARGE SCALE GENOMIC DNA]</scope>
    <source>
        <strain evidence="2">COOX1</strain>
    </source>
</reference>
<evidence type="ECO:0000313" key="2">
    <source>
        <dbReference type="EMBL" id="CAB3390276.1"/>
    </source>
</evidence>
<accession>A0A6F9E1L6</accession>
<dbReference type="AlphaFoldDB" id="A0A6F9E1L6"/>
<dbReference type="InterPro" id="IPR056785">
    <property type="entry name" value="YkcA/B-like_C"/>
</dbReference>
<keyword evidence="2" id="KW-0808">Transferase</keyword>
<name>A0A6F9E1L6_9BACL</name>
<protein>
    <submittedName>
        <fullName evidence="2">Glycosyl transferase family 39</fullName>
    </submittedName>
</protein>
<dbReference type="Pfam" id="PF24878">
    <property type="entry name" value="YkcB_C"/>
    <property type="match status" value="1"/>
</dbReference>
<evidence type="ECO:0000259" key="1">
    <source>
        <dbReference type="Pfam" id="PF24878"/>
    </source>
</evidence>
<sequence length="159" mass="16120">MLLSATILWRSSRFRGWKTAGAALGIASLLLAPGYWSLTPALYGVNATMPQAGPPRNGAFGEGSVPRADGGFSGGDMPSGFPPGGADGFGGGTPPDGFGRGMLGDNPALAAYLVNHYQTSQGSYLVATQNANTAAPLILETGLPVMAMGRRSPSTNCSS</sequence>